<feature type="binding site" evidence="10">
    <location>
        <position position="83"/>
    </location>
    <ligand>
        <name>Zn(2+)</name>
        <dbReference type="ChEBI" id="CHEBI:29105"/>
        <label>2</label>
    </ligand>
</feature>
<dbReference type="GO" id="GO:0008270">
    <property type="term" value="F:zinc ion binding"/>
    <property type="evidence" value="ECO:0007669"/>
    <property type="project" value="UniProtKB-KW"/>
</dbReference>
<evidence type="ECO:0000259" key="13">
    <source>
        <dbReference type="PROSITE" id="PS51133"/>
    </source>
</evidence>
<evidence type="ECO:0000256" key="6">
    <source>
        <dbReference type="ARBA" id="ARBA00023163"/>
    </source>
</evidence>
<dbReference type="GeneID" id="116289275"/>
<organism evidence="14 15">
    <name type="scientific">Actinia tenebrosa</name>
    <name type="common">Australian red waratah sea anemone</name>
    <dbReference type="NCBI Taxonomy" id="6105"/>
    <lineage>
        <taxon>Eukaryota</taxon>
        <taxon>Metazoa</taxon>
        <taxon>Cnidaria</taxon>
        <taxon>Anthozoa</taxon>
        <taxon>Hexacorallia</taxon>
        <taxon>Actiniaria</taxon>
        <taxon>Actiniidae</taxon>
        <taxon>Actinia</taxon>
    </lineage>
</organism>
<dbReference type="InterPro" id="IPR034004">
    <property type="entry name" value="Zn_ribbon_RPA12_C"/>
</dbReference>
<feature type="domain" description="TFIIS-type" evidence="13">
    <location>
        <begin position="79"/>
        <end position="119"/>
    </location>
</feature>
<evidence type="ECO:0000313" key="15">
    <source>
        <dbReference type="RefSeq" id="XP_031552032.1"/>
    </source>
</evidence>
<gene>
    <name evidence="15" type="primary">LOC116289275</name>
</gene>
<dbReference type="RefSeq" id="XP_031552032.1">
    <property type="nucleotide sequence ID" value="XM_031696172.1"/>
</dbReference>
<dbReference type="SMART" id="SM00661">
    <property type="entry name" value="RPOL9"/>
    <property type="match status" value="1"/>
</dbReference>
<keyword evidence="6 9" id="KW-0804">Transcription</keyword>
<comment type="subcellular location">
    <subcellularLocation>
        <location evidence="1">Nucleus</location>
        <location evidence="1">Nucleolus</location>
    </subcellularLocation>
</comment>
<evidence type="ECO:0000256" key="2">
    <source>
        <dbReference type="ARBA" id="ARBA00022478"/>
    </source>
</evidence>
<dbReference type="Proteomes" id="UP000515163">
    <property type="component" value="Unplaced"/>
</dbReference>
<evidence type="ECO:0000256" key="7">
    <source>
        <dbReference type="ARBA" id="ARBA00023242"/>
    </source>
</evidence>
<dbReference type="GO" id="GO:0005736">
    <property type="term" value="C:RNA polymerase I complex"/>
    <property type="evidence" value="ECO:0007669"/>
    <property type="project" value="TreeGrafter"/>
</dbReference>
<evidence type="ECO:0000256" key="1">
    <source>
        <dbReference type="ARBA" id="ARBA00004604"/>
    </source>
</evidence>
<dbReference type="KEGG" id="aten:116289275"/>
<dbReference type="PROSITE" id="PS00466">
    <property type="entry name" value="ZF_TFIIS_1"/>
    <property type="match status" value="1"/>
</dbReference>
<evidence type="ECO:0000256" key="9">
    <source>
        <dbReference type="PIRNR" id="PIRNR005586"/>
    </source>
</evidence>
<dbReference type="PROSITE" id="PS01030">
    <property type="entry name" value="RNA_POL_M_15KD"/>
    <property type="match status" value="1"/>
</dbReference>
<dbReference type="PANTHER" id="PTHR11239">
    <property type="entry name" value="DNA-DIRECTED RNA POLYMERASE"/>
    <property type="match status" value="1"/>
</dbReference>
<evidence type="ECO:0000256" key="8">
    <source>
        <dbReference type="ARBA" id="ARBA00044497"/>
    </source>
</evidence>
<keyword evidence="14" id="KW-1185">Reference proteome</keyword>
<dbReference type="SUPFAM" id="SSF57783">
    <property type="entry name" value="Zinc beta-ribbon"/>
    <property type="match status" value="1"/>
</dbReference>
<dbReference type="PIRSF" id="PIRSF005586">
    <property type="entry name" value="RNApol_RpoM"/>
    <property type="match status" value="1"/>
</dbReference>
<evidence type="ECO:0000256" key="4">
    <source>
        <dbReference type="ARBA" id="ARBA00022771"/>
    </source>
</evidence>
<sequence>MADRRTVESFECDPDFCPECGSILPLPGLDDVVSCRICDFQKDTSEFEGIEVHSRKVFNEVKEKKISVEDDEDPIGPMVDRKCSNCGHEGMTYQTRQTRSVDEGQTVFYNCPHCKYQETEHS</sequence>
<reference evidence="15" key="1">
    <citation type="submission" date="2025-08" db="UniProtKB">
        <authorList>
            <consortium name="RefSeq"/>
        </authorList>
    </citation>
    <scope>IDENTIFICATION</scope>
    <source>
        <tissue evidence="15">Tentacle</tissue>
    </source>
</reference>
<feature type="binding site" evidence="10">
    <location>
        <position position="20"/>
    </location>
    <ligand>
        <name>Zn(2+)</name>
        <dbReference type="ChEBI" id="CHEBI:29105"/>
        <label>1</label>
    </ligand>
</feature>
<dbReference type="InterPro" id="IPR012164">
    <property type="entry name" value="Rpa12/Rpb9/Rpc10/TFS"/>
</dbReference>
<dbReference type="PROSITE" id="PS51133">
    <property type="entry name" value="ZF_TFIIS_2"/>
    <property type="match status" value="1"/>
</dbReference>
<dbReference type="InterPro" id="IPR001222">
    <property type="entry name" value="Znf_TFIIS"/>
</dbReference>
<evidence type="ECO:0000256" key="5">
    <source>
        <dbReference type="ARBA" id="ARBA00022833"/>
    </source>
</evidence>
<evidence type="ECO:0000256" key="3">
    <source>
        <dbReference type="ARBA" id="ARBA00022723"/>
    </source>
</evidence>
<accession>A0A6P8HHE9</accession>
<feature type="binding site" evidence="10">
    <location>
        <position position="35"/>
    </location>
    <ligand>
        <name>Zn(2+)</name>
        <dbReference type="ChEBI" id="CHEBI:29105"/>
        <label>1</label>
    </ligand>
</feature>
<dbReference type="OrthoDB" id="10056816at2759"/>
<dbReference type="Pfam" id="PF01096">
    <property type="entry name" value="Zn_ribbon_TFIIS"/>
    <property type="match status" value="1"/>
</dbReference>
<dbReference type="Gene3D" id="2.20.25.10">
    <property type="match status" value="1"/>
</dbReference>
<comment type="function">
    <text evidence="8">Core component of RNA polymerase I (Pol I), a DNA-dependent RNA polymerase which synthesizes ribosomal RNA precursors using the four ribonucleoside triphosphates as substrates. Can mediate Pol I proofreading of the nascent RNA transcript. Anchors into the Pol I active site to monitor transcription fidelity and cleave mis-incorporated 5'-ribonucleotides.</text>
</comment>
<dbReference type="InterPro" id="IPR019761">
    <property type="entry name" value="DNA-dir_RNA_pol-M_15_CS"/>
</dbReference>
<dbReference type="GO" id="GO:0003676">
    <property type="term" value="F:nucleic acid binding"/>
    <property type="evidence" value="ECO:0007669"/>
    <property type="project" value="InterPro"/>
</dbReference>
<evidence type="ECO:0000256" key="12">
    <source>
        <dbReference type="RuleBase" id="RU003474"/>
    </source>
</evidence>
<dbReference type="GO" id="GO:0003899">
    <property type="term" value="F:DNA-directed RNA polymerase activity"/>
    <property type="evidence" value="ECO:0007669"/>
    <property type="project" value="InterPro"/>
</dbReference>
<comment type="function">
    <text evidence="9">DNA-dependent RNA polymerase catalyzes the transcription of DNA into RNA using the four ribonucleoside triphosphates as substrates.</text>
</comment>
<dbReference type="InParanoid" id="A0A6P8HHE9"/>
<evidence type="ECO:0000313" key="14">
    <source>
        <dbReference type="Proteomes" id="UP000515163"/>
    </source>
</evidence>
<keyword evidence="3 10" id="KW-0479">Metal-binding</keyword>
<feature type="binding site" evidence="10">
    <location>
        <position position="38"/>
    </location>
    <ligand>
        <name>Zn(2+)</name>
        <dbReference type="ChEBI" id="CHEBI:29105"/>
        <label>1</label>
    </ligand>
</feature>
<keyword evidence="4 11" id="KW-0863">Zinc-finger</keyword>
<dbReference type="GO" id="GO:0006363">
    <property type="term" value="P:termination of RNA polymerase I transcription"/>
    <property type="evidence" value="ECO:0007669"/>
    <property type="project" value="TreeGrafter"/>
</dbReference>
<dbReference type="FunCoup" id="A0A6P8HHE9">
    <property type="interactions" value="1501"/>
</dbReference>
<keyword evidence="5 10" id="KW-0862">Zinc</keyword>
<proteinExistence type="inferred from homology"/>
<dbReference type="InterPro" id="IPR001529">
    <property type="entry name" value="Zn_ribbon_RPB9"/>
</dbReference>
<feature type="zinc finger region" description="C4-type" evidence="11">
    <location>
        <begin position="17"/>
        <end position="38"/>
    </location>
</feature>
<comment type="similarity">
    <text evidence="9 12">Belongs to the archaeal rpoM/eukaryotic RPA12/RPB9/RPC11 RNA polymerase family.</text>
</comment>
<dbReference type="SMART" id="SM00440">
    <property type="entry name" value="ZnF_C2C2"/>
    <property type="match status" value="1"/>
</dbReference>
<evidence type="ECO:0000256" key="11">
    <source>
        <dbReference type="PIRSR" id="PIRSR005586-2"/>
    </source>
</evidence>
<feature type="binding site" evidence="10">
    <location>
        <position position="111"/>
    </location>
    <ligand>
        <name>Zn(2+)</name>
        <dbReference type="ChEBI" id="CHEBI:29105"/>
        <label>2</label>
    </ligand>
</feature>
<keyword evidence="7 9" id="KW-0539">Nucleus</keyword>
<dbReference type="CDD" id="cd10507">
    <property type="entry name" value="Zn-ribbon_RPA12"/>
    <property type="match status" value="1"/>
</dbReference>
<evidence type="ECO:0000256" key="10">
    <source>
        <dbReference type="PIRSR" id="PIRSR005586-1"/>
    </source>
</evidence>
<feature type="binding site" evidence="10">
    <location>
        <position position="17"/>
    </location>
    <ligand>
        <name>Zn(2+)</name>
        <dbReference type="ChEBI" id="CHEBI:29105"/>
        <label>1</label>
    </ligand>
</feature>
<feature type="binding site" evidence="10">
    <location>
        <position position="114"/>
    </location>
    <ligand>
        <name>Zn(2+)</name>
        <dbReference type="ChEBI" id="CHEBI:29105"/>
        <label>2</label>
    </ligand>
</feature>
<dbReference type="PANTHER" id="PTHR11239:SF14">
    <property type="entry name" value="DNA-DIRECTED RNA POLYMERASE I SUBUNIT RPA12"/>
    <property type="match status" value="1"/>
</dbReference>
<keyword evidence="2 9" id="KW-0240">DNA-directed RNA polymerase</keyword>
<feature type="binding site" evidence="10">
    <location>
        <position position="86"/>
    </location>
    <ligand>
        <name>Zn(2+)</name>
        <dbReference type="ChEBI" id="CHEBI:29105"/>
        <label>2</label>
    </ligand>
</feature>
<name>A0A6P8HHE9_ACTTE</name>
<protein>
    <recommendedName>
        <fullName evidence="9">DNA-directed RNA polymerase subunit</fullName>
    </recommendedName>
</protein>
<dbReference type="AlphaFoldDB" id="A0A6P8HHE9"/>